<dbReference type="CDD" id="cd00037">
    <property type="entry name" value="CLECT"/>
    <property type="match status" value="1"/>
</dbReference>
<dbReference type="SMART" id="SM00034">
    <property type="entry name" value="CLECT"/>
    <property type="match status" value="1"/>
</dbReference>
<name>A0AAV5ULK5_9BILA</name>
<dbReference type="Proteomes" id="UP001432027">
    <property type="component" value="Unassembled WGS sequence"/>
</dbReference>
<feature type="non-terminal residue" evidence="3">
    <location>
        <position position="149"/>
    </location>
</feature>
<reference evidence="3" key="1">
    <citation type="submission" date="2023-10" db="EMBL/GenBank/DDBJ databases">
        <title>Genome assembly of Pristionchus species.</title>
        <authorList>
            <person name="Yoshida K."/>
            <person name="Sommer R.J."/>
        </authorList>
    </citation>
    <scope>NUCLEOTIDE SEQUENCE</scope>
    <source>
        <strain evidence="3">RS0144</strain>
    </source>
</reference>
<dbReference type="PANTHER" id="PTHR22991">
    <property type="entry name" value="PROTEIN CBG13490"/>
    <property type="match status" value="1"/>
</dbReference>
<evidence type="ECO:0000313" key="3">
    <source>
        <dbReference type="EMBL" id="GMT07214.1"/>
    </source>
</evidence>
<keyword evidence="1" id="KW-1015">Disulfide bond</keyword>
<dbReference type="EMBL" id="BTSX01000006">
    <property type="protein sequence ID" value="GMT07214.1"/>
    <property type="molecule type" value="Genomic_DNA"/>
</dbReference>
<sequence>MNWVWSLRSDGYWRYHDDHQAIVTDVFCSTQLTQPNLHAVECLQFADDNNDGMCYQVGEAAESWLDAQTVCRKLAADLASIHNLQENAFVRRLAVSKGAVNGVFLGASVVENGKDFEWIDGTEWDYNNFEPGFPSAGLGDCLAMDTSSA</sequence>
<dbReference type="SUPFAM" id="SSF56436">
    <property type="entry name" value="C-type lectin-like"/>
    <property type="match status" value="1"/>
</dbReference>
<dbReference type="InterPro" id="IPR016187">
    <property type="entry name" value="CTDL_fold"/>
</dbReference>
<dbReference type="PROSITE" id="PS50041">
    <property type="entry name" value="C_TYPE_LECTIN_2"/>
    <property type="match status" value="1"/>
</dbReference>
<dbReference type="AlphaFoldDB" id="A0AAV5ULK5"/>
<proteinExistence type="predicted"/>
<evidence type="ECO:0000256" key="1">
    <source>
        <dbReference type="ARBA" id="ARBA00023157"/>
    </source>
</evidence>
<keyword evidence="4" id="KW-1185">Reference proteome</keyword>
<organism evidence="3 4">
    <name type="scientific">Pristionchus entomophagus</name>
    <dbReference type="NCBI Taxonomy" id="358040"/>
    <lineage>
        <taxon>Eukaryota</taxon>
        <taxon>Metazoa</taxon>
        <taxon>Ecdysozoa</taxon>
        <taxon>Nematoda</taxon>
        <taxon>Chromadorea</taxon>
        <taxon>Rhabditida</taxon>
        <taxon>Rhabditina</taxon>
        <taxon>Diplogasteromorpha</taxon>
        <taxon>Diplogasteroidea</taxon>
        <taxon>Neodiplogasteridae</taxon>
        <taxon>Pristionchus</taxon>
    </lineage>
</organism>
<accession>A0AAV5ULK5</accession>
<feature type="domain" description="C-type lectin" evidence="2">
    <location>
        <begin position="50"/>
        <end position="149"/>
    </location>
</feature>
<dbReference type="PANTHER" id="PTHR22991:SF40">
    <property type="entry name" value="PROTEIN CBG13490"/>
    <property type="match status" value="1"/>
</dbReference>
<dbReference type="InterPro" id="IPR016186">
    <property type="entry name" value="C-type_lectin-like/link_sf"/>
</dbReference>
<gene>
    <name evidence="3" type="ORF">PENTCL1PPCAC_29388</name>
</gene>
<dbReference type="InterPro" id="IPR050976">
    <property type="entry name" value="Snaclec"/>
</dbReference>
<evidence type="ECO:0000313" key="4">
    <source>
        <dbReference type="Proteomes" id="UP001432027"/>
    </source>
</evidence>
<evidence type="ECO:0000259" key="2">
    <source>
        <dbReference type="PROSITE" id="PS50041"/>
    </source>
</evidence>
<dbReference type="Gene3D" id="3.10.100.10">
    <property type="entry name" value="Mannose-Binding Protein A, subunit A"/>
    <property type="match status" value="1"/>
</dbReference>
<protein>
    <recommendedName>
        <fullName evidence="2">C-type lectin domain-containing protein</fullName>
    </recommendedName>
</protein>
<comment type="caution">
    <text evidence="3">The sequence shown here is derived from an EMBL/GenBank/DDBJ whole genome shotgun (WGS) entry which is preliminary data.</text>
</comment>
<dbReference type="Pfam" id="PF00059">
    <property type="entry name" value="Lectin_C"/>
    <property type="match status" value="1"/>
</dbReference>
<dbReference type="InterPro" id="IPR001304">
    <property type="entry name" value="C-type_lectin-like"/>
</dbReference>